<dbReference type="PANTHER" id="PTHR45960:SF1">
    <property type="entry name" value="GRB2-ASSOCIATED-BINDING PROTEIN 2"/>
    <property type="match status" value="1"/>
</dbReference>
<proteinExistence type="predicted"/>
<dbReference type="GO" id="GO:0005068">
    <property type="term" value="F:transmembrane receptor protein tyrosine kinase adaptor activity"/>
    <property type="evidence" value="ECO:0007669"/>
    <property type="project" value="TreeGrafter"/>
</dbReference>
<dbReference type="STRING" id="56216.A0A1A6H528"/>
<feature type="compositionally biased region" description="Low complexity" evidence="1">
    <location>
        <begin position="51"/>
        <end position="61"/>
    </location>
</feature>
<gene>
    <name evidence="2" type="ORF">A6R68_12022</name>
</gene>
<dbReference type="GO" id="GO:0005737">
    <property type="term" value="C:cytoplasm"/>
    <property type="evidence" value="ECO:0007669"/>
    <property type="project" value="TreeGrafter"/>
</dbReference>
<feature type="compositionally biased region" description="Basic and acidic residues" evidence="1">
    <location>
        <begin position="1"/>
        <end position="22"/>
    </location>
</feature>
<feature type="region of interest" description="Disordered" evidence="1">
    <location>
        <begin position="1"/>
        <end position="86"/>
    </location>
</feature>
<feature type="compositionally biased region" description="Low complexity" evidence="1">
    <location>
        <begin position="29"/>
        <end position="43"/>
    </location>
</feature>
<dbReference type="InterPro" id="IPR046355">
    <property type="entry name" value="Gab1-4-like"/>
</dbReference>
<feature type="compositionally biased region" description="Polar residues" evidence="1">
    <location>
        <begin position="62"/>
        <end position="80"/>
    </location>
</feature>
<accession>A0A1A6H528</accession>
<reference evidence="2 3" key="1">
    <citation type="submission" date="2016-06" db="EMBL/GenBank/DDBJ databases">
        <title>The Draft Genome Sequence and Annotation of the Desert Woodrat Neotoma lepida.</title>
        <authorList>
            <person name="Campbell M."/>
            <person name="Oakeson K.F."/>
            <person name="Yandell M."/>
            <person name="Halpert J.R."/>
            <person name="Dearing D."/>
        </authorList>
    </citation>
    <scope>NUCLEOTIDE SEQUENCE [LARGE SCALE GENOMIC DNA]</scope>
    <source>
        <strain evidence="2">417</strain>
        <tissue evidence="2">Liver</tissue>
    </source>
</reference>
<dbReference type="PANTHER" id="PTHR45960">
    <property type="entry name" value="GRB2-ASSOCIATED-BINDING PROTEIN"/>
    <property type="match status" value="1"/>
</dbReference>
<organism evidence="2 3">
    <name type="scientific">Neotoma lepida</name>
    <name type="common">Desert woodrat</name>
    <dbReference type="NCBI Taxonomy" id="56216"/>
    <lineage>
        <taxon>Eukaryota</taxon>
        <taxon>Metazoa</taxon>
        <taxon>Chordata</taxon>
        <taxon>Craniata</taxon>
        <taxon>Vertebrata</taxon>
        <taxon>Euteleostomi</taxon>
        <taxon>Mammalia</taxon>
        <taxon>Eutheria</taxon>
        <taxon>Euarchontoglires</taxon>
        <taxon>Glires</taxon>
        <taxon>Rodentia</taxon>
        <taxon>Myomorpha</taxon>
        <taxon>Muroidea</taxon>
        <taxon>Cricetidae</taxon>
        <taxon>Neotominae</taxon>
        <taxon>Neotoma</taxon>
    </lineage>
</organism>
<sequence>MNPGPHHFDPLEAPAKEPDQKAKPTALDLHLSPSLGLGSTTPLTPAPPSTASPSPHKASPTQIQEMQTPVSASPVTSGTYSPAPKKRTGKVNYIALDFQPESQALTTKPFTSSVTWDEKVDYVQVDKDPDPGDHHTGMDNYSKVLKIFLEIQTPCSLWEEENFQYHIIHADCTNDGSEKEFSDDISTDESQQEKGAVQFSRSDLVLSLHHPDVLTEDMLSSALKALDVPHALQARQIGILVGIDVQTPALHKEALYGLDCGG</sequence>
<name>A0A1A6H528_NEOLE</name>
<keyword evidence="3" id="KW-1185">Reference proteome</keyword>
<evidence type="ECO:0000313" key="3">
    <source>
        <dbReference type="Proteomes" id="UP000092124"/>
    </source>
</evidence>
<evidence type="ECO:0000313" key="2">
    <source>
        <dbReference type="EMBL" id="OBS73414.1"/>
    </source>
</evidence>
<dbReference type="AlphaFoldDB" id="A0A1A6H528"/>
<comment type="caution">
    <text evidence="2">The sequence shown here is derived from an EMBL/GenBank/DDBJ whole genome shotgun (WGS) entry which is preliminary data.</text>
</comment>
<evidence type="ECO:0000256" key="1">
    <source>
        <dbReference type="SAM" id="MobiDB-lite"/>
    </source>
</evidence>
<dbReference type="EMBL" id="LZPO01046802">
    <property type="protein sequence ID" value="OBS73414.1"/>
    <property type="molecule type" value="Genomic_DNA"/>
</dbReference>
<dbReference type="Proteomes" id="UP000092124">
    <property type="component" value="Unassembled WGS sequence"/>
</dbReference>
<protein>
    <submittedName>
        <fullName evidence="2">Uncharacterized protein</fullName>
    </submittedName>
</protein>